<organism evidence="2 3">
    <name type="scientific">Ralstonia pickettii OR214</name>
    <dbReference type="NCBI Taxonomy" id="1264675"/>
    <lineage>
        <taxon>Bacteria</taxon>
        <taxon>Pseudomonadati</taxon>
        <taxon>Pseudomonadota</taxon>
        <taxon>Betaproteobacteria</taxon>
        <taxon>Burkholderiales</taxon>
        <taxon>Burkholderiaceae</taxon>
        <taxon>Ralstonia</taxon>
    </lineage>
</organism>
<evidence type="ECO:0000313" key="3">
    <source>
        <dbReference type="Proteomes" id="UP000013280"/>
    </source>
</evidence>
<gene>
    <name evidence="2" type="ORF">OR214_00017</name>
</gene>
<dbReference type="SUPFAM" id="SSF110849">
    <property type="entry name" value="ParB/Sulfiredoxin"/>
    <property type="match status" value="1"/>
</dbReference>
<dbReference type="Gene3D" id="1.10.10.2830">
    <property type="match status" value="1"/>
</dbReference>
<dbReference type="GO" id="GO:0005694">
    <property type="term" value="C:chromosome"/>
    <property type="evidence" value="ECO:0007669"/>
    <property type="project" value="TreeGrafter"/>
</dbReference>
<protein>
    <submittedName>
        <fullName evidence="2">Putative transcriptional regulator</fullName>
    </submittedName>
</protein>
<accession>R0CSS4</accession>
<dbReference type="RefSeq" id="WP_004625998.1">
    <property type="nucleotide sequence ID" value="NZ_APMQ01000001.1"/>
</dbReference>
<feature type="domain" description="ParB/Spo0J HTH" evidence="1">
    <location>
        <begin position="128"/>
        <end position="221"/>
    </location>
</feature>
<dbReference type="Proteomes" id="UP000013280">
    <property type="component" value="Unassembled WGS sequence"/>
</dbReference>
<dbReference type="PATRIC" id="fig|1264675.3.peg.16"/>
<dbReference type="InterPro" id="IPR050336">
    <property type="entry name" value="Chromosome_partition/occlusion"/>
</dbReference>
<evidence type="ECO:0000313" key="2">
    <source>
        <dbReference type="EMBL" id="ENZ79601.1"/>
    </source>
</evidence>
<proteinExistence type="predicted"/>
<dbReference type="InterPro" id="IPR036086">
    <property type="entry name" value="ParB/Sulfiredoxin_sf"/>
</dbReference>
<dbReference type="InterPro" id="IPR041468">
    <property type="entry name" value="HTH_ParB/Spo0J"/>
</dbReference>
<dbReference type="EMBL" id="APMQ01000001">
    <property type="protein sequence ID" value="ENZ79601.1"/>
    <property type="molecule type" value="Genomic_DNA"/>
</dbReference>
<comment type="caution">
    <text evidence="2">The sequence shown here is derived from an EMBL/GenBank/DDBJ whole genome shotgun (WGS) entry which is preliminary data.</text>
</comment>
<dbReference type="PANTHER" id="PTHR33375:SF1">
    <property type="entry name" value="CHROMOSOME-PARTITIONING PROTEIN PARB-RELATED"/>
    <property type="match status" value="1"/>
</dbReference>
<dbReference type="Pfam" id="PF17762">
    <property type="entry name" value="HTH_ParB"/>
    <property type="match status" value="1"/>
</dbReference>
<sequence length="281" mass="30449">MAKNSIDAYGASGKTNLLYFEPSALTLVTDPNSPLYDERVHLPVDEALARNVDYQGVIEPILVSKNPETGDTEVVVGRQRVKAACLANEWRAGRGVDLRQIPAYVFKGSRRDAIEFIASENEVRQADTPLGRAEKMRRMMALGRGEEEVAVVFGCTAATVRATLSLLDCTSAVQKAVEKGSITVTQAKKLSKMAPDEQRTKVTELVAAGEGARPHERARKQRAVMGEQFRMKSRAQVAHALETAEGERAATLRWVLGMEEGEALPGLNAAKEAMAGLSLAA</sequence>
<dbReference type="Gene3D" id="3.90.1530.30">
    <property type="match status" value="1"/>
</dbReference>
<dbReference type="GO" id="GO:0007059">
    <property type="term" value="P:chromosome segregation"/>
    <property type="evidence" value="ECO:0007669"/>
    <property type="project" value="TreeGrafter"/>
</dbReference>
<dbReference type="PANTHER" id="PTHR33375">
    <property type="entry name" value="CHROMOSOME-PARTITIONING PROTEIN PARB-RELATED"/>
    <property type="match status" value="1"/>
</dbReference>
<dbReference type="AlphaFoldDB" id="R0CSS4"/>
<name>R0CSS4_RALPI</name>
<reference evidence="2 3" key="1">
    <citation type="journal article" date="2013" name="Genome Announc.">
        <title>Draft Genome Sequence for Ralstonia sp. Strain OR214, a Bacterium with Potential for Bioremediation.</title>
        <authorList>
            <person name="Utturkar S.M."/>
            <person name="Bollmann A."/>
            <person name="Brzoska R.M."/>
            <person name="Klingeman D.M."/>
            <person name="Epstein S.E."/>
            <person name="Palumbo A.V."/>
            <person name="Brown S.D."/>
        </authorList>
    </citation>
    <scope>NUCLEOTIDE SEQUENCE [LARGE SCALE GENOMIC DNA]</scope>
    <source>
        <strain evidence="2 3">OR214</strain>
    </source>
</reference>
<evidence type="ECO:0000259" key="1">
    <source>
        <dbReference type="Pfam" id="PF17762"/>
    </source>
</evidence>
<dbReference type="SUPFAM" id="SSF109709">
    <property type="entry name" value="KorB DNA-binding domain-like"/>
    <property type="match status" value="1"/>
</dbReference>